<protein>
    <submittedName>
        <fullName evidence="2">Uncharacterized protein</fullName>
    </submittedName>
</protein>
<evidence type="ECO:0000256" key="1">
    <source>
        <dbReference type="SAM" id="Phobius"/>
    </source>
</evidence>
<dbReference type="AlphaFoldDB" id="A0A5J9VS23"/>
<keyword evidence="1" id="KW-1133">Transmembrane helix</keyword>
<organism evidence="2 3">
    <name type="scientific">Eragrostis curvula</name>
    <name type="common">weeping love grass</name>
    <dbReference type="NCBI Taxonomy" id="38414"/>
    <lineage>
        <taxon>Eukaryota</taxon>
        <taxon>Viridiplantae</taxon>
        <taxon>Streptophyta</taxon>
        <taxon>Embryophyta</taxon>
        <taxon>Tracheophyta</taxon>
        <taxon>Spermatophyta</taxon>
        <taxon>Magnoliopsida</taxon>
        <taxon>Liliopsida</taxon>
        <taxon>Poales</taxon>
        <taxon>Poaceae</taxon>
        <taxon>PACMAD clade</taxon>
        <taxon>Chloridoideae</taxon>
        <taxon>Eragrostideae</taxon>
        <taxon>Eragrostidinae</taxon>
        <taxon>Eragrostis</taxon>
    </lineage>
</organism>
<dbReference type="Proteomes" id="UP000324897">
    <property type="component" value="Chromosome 4"/>
</dbReference>
<dbReference type="PANTHER" id="PTHR36797:SF3">
    <property type="entry name" value="OS01G0258600 PROTEIN"/>
    <property type="match status" value="1"/>
</dbReference>
<comment type="caution">
    <text evidence="2">The sequence shown here is derived from an EMBL/GenBank/DDBJ whole genome shotgun (WGS) entry which is preliminary data.</text>
</comment>
<keyword evidence="1" id="KW-0472">Membrane</keyword>
<name>A0A5J9VS23_9POAL</name>
<proteinExistence type="predicted"/>
<dbReference type="PANTHER" id="PTHR36797">
    <property type="entry name" value="OS01G0258600 PROTEIN"/>
    <property type="match status" value="1"/>
</dbReference>
<sequence length="259" mass="29049">PILSALVDAQPTRQFLTAIRDARRRSVTPASPTHAARSPAVLRIFCQAPFLCLPTPPRPFTSVSFKMASEDSKDMLKNVDWKTVGGAVTTESSQPVIKKRLPKKIRQVPECYFLPRRSLPSALAFYGAVCAAGVGAGMLLEVWINKKIKVWNLKIMTWLIKYHTFYFEKKGKFNTALPIKPKGKPIDSFACFQETAKRHLFPAAVCRRKKPINSLDPLLDANAAAGSCFLFLRSCDDTIRSAPERSLRSQFVVTFYRNL</sequence>
<accession>A0A5J9VS23</accession>
<evidence type="ECO:0000313" key="2">
    <source>
        <dbReference type="EMBL" id="TVU37910.1"/>
    </source>
</evidence>
<reference evidence="2 3" key="1">
    <citation type="journal article" date="2019" name="Sci. Rep.">
        <title>A high-quality genome of Eragrostis curvula grass provides insights into Poaceae evolution and supports new strategies to enhance forage quality.</title>
        <authorList>
            <person name="Carballo J."/>
            <person name="Santos B.A.C.M."/>
            <person name="Zappacosta D."/>
            <person name="Garbus I."/>
            <person name="Selva J.P."/>
            <person name="Gallo C.A."/>
            <person name="Diaz A."/>
            <person name="Albertini E."/>
            <person name="Caccamo M."/>
            <person name="Echenique V."/>
        </authorList>
    </citation>
    <scope>NUCLEOTIDE SEQUENCE [LARGE SCALE GENOMIC DNA]</scope>
    <source>
        <strain evidence="3">cv. Victoria</strain>
        <tissue evidence="2">Leaf</tissue>
    </source>
</reference>
<dbReference type="Gramene" id="TVU37910">
    <property type="protein sequence ID" value="TVU37910"/>
    <property type="gene ID" value="EJB05_11253"/>
</dbReference>
<gene>
    <name evidence="2" type="ORF">EJB05_11253</name>
</gene>
<keyword evidence="3" id="KW-1185">Reference proteome</keyword>
<keyword evidence="1" id="KW-0812">Transmembrane</keyword>
<feature type="non-terminal residue" evidence="2">
    <location>
        <position position="1"/>
    </location>
</feature>
<feature type="transmembrane region" description="Helical" evidence="1">
    <location>
        <begin position="123"/>
        <end position="144"/>
    </location>
</feature>
<dbReference type="OrthoDB" id="1900731at2759"/>
<evidence type="ECO:0000313" key="3">
    <source>
        <dbReference type="Proteomes" id="UP000324897"/>
    </source>
</evidence>
<dbReference type="EMBL" id="RWGY01000007">
    <property type="protein sequence ID" value="TVU37910.1"/>
    <property type="molecule type" value="Genomic_DNA"/>
</dbReference>